<dbReference type="RefSeq" id="WP_254609708.1">
    <property type="nucleotide sequence ID" value="NZ_CABVPW010000006.1"/>
</dbReference>
<gene>
    <name evidence="1" type="ORF">BLA23254_01734</name>
</gene>
<evidence type="ECO:0000313" key="2">
    <source>
        <dbReference type="Proteomes" id="UP000494218"/>
    </source>
</evidence>
<dbReference type="EMBL" id="CABVPW010000006">
    <property type="protein sequence ID" value="VWB39211.1"/>
    <property type="molecule type" value="Genomic_DNA"/>
</dbReference>
<dbReference type="Proteomes" id="UP000494218">
    <property type="component" value="Unassembled WGS sequence"/>
</dbReference>
<protein>
    <submittedName>
        <fullName evidence="1">GCN5 family acetyltransferase</fullName>
    </submittedName>
</protein>
<dbReference type="GO" id="GO:0016740">
    <property type="term" value="F:transferase activity"/>
    <property type="evidence" value="ECO:0007669"/>
    <property type="project" value="UniProtKB-KW"/>
</dbReference>
<name>A0A6P2J9I8_BURL3</name>
<accession>A0A6P2J9I8</accession>
<sequence>MSRHGGVRAPDPGCRLRPDNVAHARQRGAQRVWRVSTEAGLPLYRAAGFTLLASVAVDEIVV</sequence>
<keyword evidence="1" id="KW-0808">Transferase</keyword>
<reference evidence="1 2" key="1">
    <citation type="submission" date="2019-09" db="EMBL/GenBank/DDBJ databases">
        <authorList>
            <person name="Depoorter E."/>
        </authorList>
    </citation>
    <scope>NUCLEOTIDE SEQUENCE [LARGE SCALE GENOMIC DNA]</scope>
    <source>
        <strain evidence="1">LMG 23254</strain>
    </source>
</reference>
<dbReference type="AlphaFoldDB" id="A0A6P2J9I8"/>
<organism evidence="1 2">
    <name type="scientific">Burkholderia lata (strain ATCC 17760 / DSM 23089 / LMG 22485 / NCIMB 9086 / R18194 / 383)</name>
    <dbReference type="NCBI Taxonomy" id="482957"/>
    <lineage>
        <taxon>Bacteria</taxon>
        <taxon>Pseudomonadati</taxon>
        <taxon>Pseudomonadota</taxon>
        <taxon>Betaproteobacteria</taxon>
        <taxon>Burkholderiales</taxon>
        <taxon>Burkholderiaceae</taxon>
        <taxon>Burkholderia</taxon>
        <taxon>Burkholderia cepacia complex</taxon>
    </lineage>
</organism>
<evidence type="ECO:0000313" key="1">
    <source>
        <dbReference type="EMBL" id="VWB39211.1"/>
    </source>
</evidence>
<proteinExistence type="predicted"/>